<dbReference type="EMBL" id="MCFI01000009">
    <property type="protein sequence ID" value="ORY82580.1"/>
    <property type="molecule type" value="Genomic_DNA"/>
</dbReference>
<organism evidence="2 3">
    <name type="scientific">Protomyces lactucae-debilis</name>
    <dbReference type="NCBI Taxonomy" id="2754530"/>
    <lineage>
        <taxon>Eukaryota</taxon>
        <taxon>Fungi</taxon>
        <taxon>Dikarya</taxon>
        <taxon>Ascomycota</taxon>
        <taxon>Taphrinomycotina</taxon>
        <taxon>Taphrinomycetes</taxon>
        <taxon>Taphrinales</taxon>
        <taxon>Protomycetaceae</taxon>
        <taxon>Protomyces</taxon>
    </lineage>
</organism>
<dbReference type="AlphaFoldDB" id="A0A1Y2FF42"/>
<evidence type="ECO:0000313" key="3">
    <source>
        <dbReference type="Proteomes" id="UP000193685"/>
    </source>
</evidence>
<feature type="region of interest" description="Disordered" evidence="1">
    <location>
        <begin position="32"/>
        <end position="97"/>
    </location>
</feature>
<gene>
    <name evidence="2" type="ORF">BCR37DRAFT_316155</name>
</gene>
<sequence>MAISFGCLSVFTSRKSRRMSIPIILRTSTSTFRDTTTEGDPLERHERFALSSHTSDSTPALSIIAEEDKDGVAPPTSTPTGSRQVSSSDATSTTCRRDISNVPYAVGASEIFESRMWHERSETSFASDVSTAVLEEQLMGVSLSQLPTPEALVHPSSQDTDMTVSSRCVAPSVAPPPSTHTVSSSASL</sequence>
<evidence type="ECO:0000313" key="2">
    <source>
        <dbReference type="EMBL" id="ORY82580.1"/>
    </source>
</evidence>
<keyword evidence="3" id="KW-1185">Reference proteome</keyword>
<proteinExistence type="predicted"/>
<dbReference type="RefSeq" id="XP_040725451.1">
    <property type="nucleotide sequence ID" value="XM_040866957.1"/>
</dbReference>
<protein>
    <submittedName>
        <fullName evidence="2">Uncharacterized protein</fullName>
    </submittedName>
</protein>
<reference evidence="2 3" key="1">
    <citation type="submission" date="2016-07" db="EMBL/GenBank/DDBJ databases">
        <title>Pervasive Adenine N6-methylation of Active Genes in Fungi.</title>
        <authorList>
            <consortium name="DOE Joint Genome Institute"/>
            <person name="Mondo S.J."/>
            <person name="Dannebaum R.O."/>
            <person name="Kuo R.C."/>
            <person name="Labutti K."/>
            <person name="Haridas S."/>
            <person name="Kuo A."/>
            <person name="Salamov A."/>
            <person name="Ahrendt S.R."/>
            <person name="Lipzen A."/>
            <person name="Sullivan W."/>
            <person name="Andreopoulos W.B."/>
            <person name="Clum A."/>
            <person name="Lindquist E."/>
            <person name="Daum C."/>
            <person name="Ramamoorthy G.K."/>
            <person name="Gryganskyi A."/>
            <person name="Culley D."/>
            <person name="Magnuson J.K."/>
            <person name="James T.Y."/>
            <person name="O'Malley M.A."/>
            <person name="Stajich J.E."/>
            <person name="Spatafora J.W."/>
            <person name="Visel A."/>
            <person name="Grigoriev I.V."/>
        </authorList>
    </citation>
    <scope>NUCLEOTIDE SEQUENCE [LARGE SCALE GENOMIC DNA]</scope>
    <source>
        <strain evidence="2 3">12-1054</strain>
    </source>
</reference>
<accession>A0A1Y2FF42</accession>
<feature type="compositionally biased region" description="Polar residues" evidence="1">
    <location>
        <begin position="155"/>
        <end position="166"/>
    </location>
</feature>
<dbReference type="GeneID" id="63783556"/>
<evidence type="ECO:0000256" key="1">
    <source>
        <dbReference type="SAM" id="MobiDB-lite"/>
    </source>
</evidence>
<comment type="caution">
    <text evidence="2">The sequence shown here is derived from an EMBL/GenBank/DDBJ whole genome shotgun (WGS) entry which is preliminary data.</text>
</comment>
<name>A0A1Y2FF42_PROLT</name>
<feature type="compositionally biased region" description="Polar residues" evidence="1">
    <location>
        <begin position="78"/>
        <end position="94"/>
    </location>
</feature>
<feature type="region of interest" description="Disordered" evidence="1">
    <location>
        <begin position="149"/>
        <end position="188"/>
    </location>
</feature>
<feature type="compositionally biased region" description="Polar residues" evidence="1">
    <location>
        <begin position="179"/>
        <end position="188"/>
    </location>
</feature>
<dbReference type="Proteomes" id="UP000193685">
    <property type="component" value="Unassembled WGS sequence"/>
</dbReference>
<feature type="compositionally biased region" description="Polar residues" evidence="1">
    <location>
        <begin position="51"/>
        <end position="60"/>
    </location>
</feature>